<evidence type="ECO:0000313" key="1">
    <source>
        <dbReference type="EMBL" id="ATP17576.1"/>
    </source>
</evidence>
<protein>
    <submittedName>
        <fullName evidence="1">Uncharacterized protein</fullName>
    </submittedName>
</protein>
<evidence type="ECO:0000313" key="2">
    <source>
        <dbReference type="Proteomes" id="UP000037029"/>
    </source>
</evidence>
<dbReference type="Proteomes" id="UP000037029">
    <property type="component" value="Chromosome"/>
</dbReference>
<dbReference type="EMBL" id="CP020925">
    <property type="protein sequence ID" value="ATP17576.1"/>
    <property type="molecule type" value="Genomic_DNA"/>
</dbReference>
<sequence length="133" mass="14799">MMGTTAKEVIMGMVQHIETAFSGRNDRVVSPLVAGLEREFGRGAAEGLARHFLEAEEVDFRWDARSEERWLGLYEDPDEVEFELDRIAICGCLDGSWFTAIMLVDGEGNAHGMTGCRVAPDRTEARDGMLHAH</sequence>
<reference evidence="1 2" key="1">
    <citation type="submission" date="2017-04" db="EMBL/GenBank/DDBJ databases">
        <title>Characterization, genome and methylation analysis of a phthalic acid esters degrading strain Sphingobium yanoikuyae SHJ.</title>
        <authorList>
            <person name="Feng L."/>
        </authorList>
    </citation>
    <scope>NUCLEOTIDE SEQUENCE [LARGE SCALE GENOMIC DNA]</scope>
    <source>
        <strain evidence="1 2">SHJ</strain>
    </source>
</reference>
<organism evidence="1 2">
    <name type="scientific">Sphingobium yanoikuyae</name>
    <name type="common">Sphingomonas yanoikuyae</name>
    <dbReference type="NCBI Taxonomy" id="13690"/>
    <lineage>
        <taxon>Bacteria</taxon>
        <taxon>Pseudomonadati</taxon>
        <taxon>Pseudomonadota</taxon>
        <taxon>Alphaproteobacteria</taxon>
        <taxon>Sphingomonadales</taxon>
        <taxon>Sphingomonadaceae</taxon>
        <taxon>Sphingobium</taxon>
    </lineage>
</organism>
<name>A0A0J9CUK4_SPHYA</name>
<gene>
    <name evidence="1" type="ORF">BV87_03675</name>
</gene>
<dbReference type="AlphaFoldDB" id="A0A0J9CUK4"/>
<accession>A0A0J9CUK4</accession>
<proteinExistence type="predicted"/>